<dbReference type="GO" id="GO:0033818">
    <property type="term" value="F:beta-ketoacyl-acyl-carrier-protein synthase III activity"/>
    <property type="evidence" value="ECO:0007669"/>
    <property type="project" value="UniProtKB-EC"/>
</dbReference>
<sequence length="373" mass="38623">MTAQQGAFTTGIRGTGSFLPVDKVSNGLVADRAGVTAEWIVRKTGIRERRYASDHEATSDLAVAAARAALADADITAGQLGWIVVATSTPDSPQPATASLVQHRIGAVDAAAFDINAVCSGFVFALVTVARLLAADPAGAPRFGLVVGADVYSRIIDPSDRRTAVLFGDGAGAVVLGPVRAGHGIIGSHLTTFGRHHDMIKVPAGGSRLPASEKTLASGDHFFQMQGRAVREFVTDELPAAIDRLLLTCGTDPAAVDHFVPHQANGAMLADVLPHLGLPRARAHLTVAEHANTGAASVPLALDTARRAGSFGDGETLLLAAFGGGMSIGTALIRWDALPHLRSQCPAPVSQSANRPSSPRTSIPSAATGERRW</sequence>
<feature type="domain" description="Beta-ketoacyl-[acyl-carrier-protein] synthase III C-terminal" evidence="5">
    <location>
        <begin position="249"/>
        <end position="335"/>
    </location>
</feature>
<keyword evidence="3 7" id="KW-0012">Acyltransferase</keyword>
<evidence type="ECO:0000256" key="4">
    <source>
        <dbReference type="SAM" id="MobiDB-lite"/>
    </source>
</evidence>
<dbReference type="GO" id="GO:0044550">
    <property type="term" value="P:secondary metabolite biosynthetic process"/>
    <property type="evidence" value="ECO:0007669"/>
    <property type="project" value="TreeGrafter"/>
</dbReference>
<dbReference type="Proteomes" id="UP000221011">
    <property type="component" value="Chromosome"/>
</dbReference>
<dbReference type="GO" id="GO:0006633">
    <property type="term" value="P:fatty acid biosynthetic process"/>
    <property type="evidence" value="ECO:0007669"/>
    <property type="project" value="InterPro"/>
</dbReference>
<evidence type="ECO:0000256" key="2">
    <source>
        <dbReference type="ARBA" id="ARBA00022679"/>
    </source>
</evidence>
<keyword evidence="2 7" id="KW-0808">Transferase</keyword>
<evidence type="ECO:0000313" key="7">
    <source>
        <dbReference type="EMBL" id="ATL32835.1"/>
    </source>
</evidence>
<name>A0A291QN24_9ACTN</name>
<reference evidence="7 8" key="1">
    <citation type="submission" date="2017-08" db="EMBL/GenBank/DDBJ databases">
        <title>Complete Genome Sequence of Streptomyces formicae KY5, the formicamycin producer.</title>
        <authorList>
            <person name="Holmes N.A."/>
            <person name="Devine R."/>
            <person name="Qin Z."/>
            <person name="Seipke R.F."/>
            <person name="Wilkinson B."/>
            <person name="Hutchings M.I."/>
        </authorList>
    </citation>
    <scope>NUCLEOTIDE SEQUENCE [LARGE SCALE GENOMIC DNA]</scope>
    <source>
        <strain evidence="7 8">KY5</strain>
    </source>
</reference>
<dbReference type="Gene3D" id="3.40.47.10">
    <property type="match status" value="1"/>
</dbReference>
<dbReference type="Pfam" id="PF08545">
    <property type="entry name" value="ACP_syn_III"/>
    <property type="match status" value="1"/>
</dbReference>
<keyword evidence="8" id="KW-1185">Reference proteome</keyword>
<feature type="compositionally biased region" description="Polar residues" evidence="4">
    <location>
        <begin position="349"/>
        <end position="365"/>
    </location>
</feature>
<dbReference type="PANTHER" id="PTHR34069:SF2">
    <property type="entry name" value="BETA-KETOACYL-[ACYL-CARRIER-PROTEIN] SYNTHASE III"/>
    <property type="match status" value="1"/>
</dbReference>
<dbReference type="AlphaFoldDB" id="A0A291QN24"/>
<dbReference type="EC" id="2.3.1.180" evidence="7"/>
<dbReference type="RefSeq" id="WP_098246709.1">
    <property type="nucleotide sequence ID" value="NZ_CP022685.1"/>
</dbReference>
<feature type="region of interest" description="Disordered" evidence="4">
    <location>
        <begin position="344"/>
        <end position="373"/>
    </location>
</feature>
<dbReference type="InterPro" id="IPR016039">
    <property type="entry name" value="Thiolase-like"/>
</dbReference>
<feature type="domain" description="Beta-ketoacyl-[acyl-carrier-protein] synthase III N-terminal" evidence="6">
    <location>
        <begin position="113"/>
        <end position="192"/>
    </location>
</feature>
<dbReference type="GO" id="GO:0004315">
    <property type="term" value="F:3-oxoacyl-[acyl-carrier-protein] synthase activity"/>
    <property type="evidence" value="ECO:0007669"/>
    <property type="project" value="InterPro"/>
</dbReference>
<proteinExistence type="predicted"/>
<accession>A0A291QN24</accession>
<evidence type="ECO:0000259" key="6">
    <source>
        <dbReference type="Pfam" id="PF08545"/>
    </source>
</evidence>
<dbReference type="SUPFAM" id="SSF53901">
    <property type="entry name" value="Thiolase-like"/>
    <property type="match status" value="1"/>
</dbReference>
<evidence type="ECO:0000256" key="3">
    <source>
        <dbReference type="ARBA" id="ARBA00023315"/>
    </source>
</evidence>
<dbReference type="InterPro" id="IPR013751">
    <property type="entry name" value="ACP_syn_III_N"/>
</dbReference>
<dbReference type="NCBIfam" id="NF006829">
    <property type="entry name" value="PRK09352.1"/>
    <property type="match status" value="1"/>
</dbReference>
<evidence type="ECO:0000256" key="1">
    <source>
        <dbReference type="ARBA" id="ARBA00022490"/>
    </source>
</evidence>
<organism evidence="7 8">
    <name type="scientific">Streptomyces formicae</name>
    <dbReference type="NCBI Taxonomy" id="1616117"/>
    <lineage>
        <taxon>Bacteria</taxon>
        <taxon>Bacillati</taxon>
        <taxon>Actinomycetota</taxon>
        <taxon>Actinomycetes</taxon>
        <taxon>Kitasatosporales</taxon>
        <taxon>Streptomycetaceae</taxon>
        <taxon>Streptomyces</taxon>
    </lineage>
</organism>
<protein>
    <submittedName>
        <fullName evidence="7">3-oxoacyl-[acyl-carrier-protein] synthase, KASIII</fullName>
        <ecNumber evidence="7">2.3.1.180</ecNumber>
    </submittedName>
</protein>
<evidence type="ECO:0000259" key="5">
    <source>
        <dbReference type="Pfam" id="PF08541"/>
    </source>
</evidence>
<dbReference type="EMBL" id="CP022685">
    <property type="protein sequence ID" value="ATL32835.1"/>
    <property type="molecule type" value="Genomic_DNA"/>
</dbReference>
<dbReference type="KEGG" id="sfk:KY5_7817c"/>
<evidence type="ECO:0000313" key="8">
    <source>
        <dbReference type="Proteomes" id="UP000221011"/>
    </source>
</evidence>
<dbReference type="Pfam" id="PF08541">
    <property type="entry name" value="ACP_syn_III_C"/>
    <property type="match status" value="1"/>
</dbReference>
<keyword evidence="1" id="KW-0963">Cytoplasm</keyword>
<dbReference type="PANTHER" id="PTHR34069">
    <property type="entry name" value="3-OXOACYL-[ACYL-CARRIER-PROTEIN] SYNTHASE 3"/>
    <property type="match status" value="1"/>
</dbReference>
<dbReference type="CDD" id="cd00830">
    <property type="entry name" value="KAS_III"/>
    <property type="match status" value="1"/>
</dbReference>
<dbReference type="InterPro" id="IPR013747">
    <property type="entry name" value="ACP_syn_III_C"/>
</dbReference>
<gene>
    <name evidence="7" type="ORF">KY5_7817c</name>
</gene>